<sequence>MAQGALDYGPRHEWVRELGSGAFGTAQLMRDRGTGELVAIKYIPLGDVDQNVQRELLNHRKLSGHPNIIHFKEAFVTNTHLAIAMEYASGGDLFDYVVARGRLDEDTARFYFQQLIGGVAWCHSKVVSHRDIKLENTLLEDRSARPAAKICDFGYSKDSILNSRPDTICGTPAYMAPEVLAGGEYDGAPVDVWACGVALYVMLVGSLPFQDPTHPNSYPRMVERINHLQYHVPPQLPLSEGCLNMIRRIFVRNPHKRISLQGVQHDPWFLTNLQNGGQHPQLPPPAQSEAELVAVVQLAQQGHAAQQQQLAGDFIMDEHLLDDGADLEFVEE</sequence>
<accession>A0A2P6TVN5</accession>
<organism evidence="8 9">
    <name type="scientific">Chlorella sorokiniana</name>
    <name type="common">Freshwater green alga</name>
    <dbReference type="NCBI Taxonomy" id="3076"/>
    <lineage>
        <taxon>Eukaryota</taxon>
        <taxon>Viridiplantae</taxon>
        <taxon>Chlorophyta</taxon>
        <taxon>core chlorophytes</taxon>
        <taxon>Trebouxiophyceae</taxon>
        <taxon>Chlorellales</taxon>
        <taxon>Chlorellaceae</taxon>
        <taxon>Chlorella clade</taxon>
        <taxon>Chlorella</taxon>
    </lineage>
</organism>
<evidence type="ECO:0000313" key="8">
    <source>
        <dbReference type="EMBL" id="PRW58118.1"/>
    </source>
</evidence>
<dbReference type="Proteomes" id="UP000239899">
    <property type="component" value="Unassembled WGS sequence"/>
</dbReference>
<dbReference type="InterPro" id="IPR000719">
    <property type="entry name" value="Prot_kinase_dom"/>
</dbReference>
<dbReference type="InterPro" id="IPR008271">
    <property type="entry name" value="Ser/Thr_kinase_AS"/>
</dbReference>
<proteinExistence type="inferred from homology"/>
<evidence type="ECO:0000256" key="2">
    <source>
        <dbReference type="ARBA" id="ARBA00022741"/>
    </source>
</evidence>
<dbReference type="InterPro" id="IPR011009">
    <property type="entry name" value="Kinase-like_dom_sf"/>
</dbReference>
<feature type="domain" description="Protein kinase" evidence="7">
    <location>
        <begin position="12"/>
        <end position="269"/>
    </location>
</feature>
<dbReference type="EMBL" id="LHPG02000005">
    <property type="protein sequence ID" value="PRW58118.1"/>
    <property type="molecule type" value="Genomic_DNA"/>
</dbReference>
<dbReference type="GO" id="GO:0005737">
    <property type="term" value="C:cytoplasm"/>
    <property type="evidence" value="ECO:0007669"/>
    <property type="project" value="TreeGrafter"/>
</dbReference>
<evidence type="ECO:0000256" key="4">
    <source>
        <dbReference type="ARBA" id="ARBA00022840"/>
    </source>
</evidence>
<dbReference type="OrthoDB" id="1164306at2759"/>
<dbReference type="PROSITE" id="PS00107">
    <property type="entry name" value="PROTEIN_KINASE_ATP"/>
    <property type="match status" value="1"/>
</dbReference>
<protein>
    <submittedName>
        <fullName evidence="8">Serine threonine-kinase SAPK3-like</fullName>
    </submittedName>
</protein>
<dbReference type="SUPFAM" id="SSF56112">
    <property type="entry name" value="Protein kinase-like (PK-like)"/>
    <property type="match status" value="1"/>
</dbReference>
<dbReference type="GO" id="GO:0035556">
    <property type="term" value="P:intracellular signal transduction"/>
    <property type="evidence" value="ECO:0007669"/>
    <property type="project" value="TreeGrafter"/>
</dbReference>
<name>A0A2P6TVN5_CHLSO</name>
<dbReference type="FunFam" id="1.10.510.10:FF:000571">
    <property type="entry name" value="Maternal embryonic leucine zipper kinase"/>
    <property type="match status" value="1"/>
</dbReference>
<evidence type="ECO:0000256" key="1">
    <source>
        <dbReference type="ARBA" id="ARBA00022679"/>
    </source>
</evidence>
<gene>
    <name evidence="8" type="ORF">C2E21_3056</name>
</gene>
<dbReference type="GO" id="GO:0005524">
    <property type="term" value="F:ATP binding"/>
    <property type="evidence" value="ECO:0007669"/>
    <property type="project" value="UniProtKB-UniRule"/>
</dbReference>
<keyword evidence="1" id="KW-0808">Transferase</keyword>
<dbReference type="PANTHER" id="PTHR24346">
    <property type="entry name" value="MAP/MICROTUBULE AFFINITY-REGULATING KINASE"/>
    <property type="match status" value="1"/>
</dbReference>
<keyword evidence="2 5" id="KW-0547">Nucleotide-binding</keyword>
<dbReference type="PANTHER" id="PTHR24346:SF92">
    <property type="entry name" value="SNF1-RELATED PROTEIN KINASE 2.6"/>
    <property type="match status" value="1"/>
</dbReference>
<dbReference type="PROSITE" id="PS50011">
    <property type="entry name" value="PROTEIN_KINASE_DOM"/>
    <property type="match status" value="1"/>
</dbReference>
<feature type="binding site" evidence="5">
    <location>
        <position position="41"/>
    </location>
    <ligand>
        <name>ATP</name>
        <dbReference type="ChEBI" id="CHEBI:30616"/>
    </ligand>
</feature>
<evidence type="ECO:0000313" key="9">
    <source>
        <dbReference type="Proteomes" id="UP000239899"/>
    </source>
</evidence>
<keyword evidence="6" id="KW-0723">Serine/threonine-protein kinase</keyword>
<keyword evidence="9" id="KW-1185">Reference proteome</keyword>
<dbReference type="STRING" id="3076.A0A2P6TVN5"/>
<dbReference type="PROSITE" id="PS00108">
    <property type="entry name" value="PROTEIN_KINASE_ST"/>
    <property type="match status" value="1"/>
</dbReference>
<dbReference type="AlphaFoldDB" id="A0A2P6TVN5"/>
<comment type="similarity">
    <text evidence="6">Belongs to the protein kinase superfamily.</text>
</comment>
<keyword evidence="4 5" id="KW-0067">ATP-binding</keyword>
<evidence type="ECO:0000256" key="3">
    <source>
        <dbReference type="ARBA" id="ARBA00022777"/>
    </source>
</evidence>
<dbReference type="Gene3D" id="1.10.510.10">
    <property type="entry name" value="Transferase(Phosphotransferase) domain 1"/>
    <property type="match status" value="1"/>
</dbReference>
<evidence type="ECO:0000259" key="7">
    <source>
        <dbReference type="PROSITE" id="PS50011"/>
    </source>
</evidence>
<dbReference type="InterPro" id="IPR017441">
    <property type="entry name" value="Protein_kinase_ATP_BS"/>
</dbReference>
<evidence type="ECO:0000256" key="5">
    <source>
        <dbReference type="PROSITE-ProRule" id="PRU10141"/>
    </source>
</evidence>
<comment type="caution">
    <text evidence="8">The sequence shown here is derived from an EMBL/GenBank/DDBJ whole genome shotgun (WGS) entry which is preliminary data.</text>
</comment>
<reference evidence="8 9" key="1">
    <citation type="journal article" date="2018" name="Plant J.">
        <title>Genome sequences of Chlorella sorokiniana UTEX 1602 and Micractinium conductrix SAG 241.80: implications to maltose excretion by a green alga.</title>
        <authorList>
            <person name="Arriola M.B."/>
            <person name="Velmurugan N."/>
            <person name="Zhang Y."/>
            <person name="Plunkett M.H."/>
            <person name="Hondzo H."/>
            <person name="Barney B.M."/>
        </authorList>
    </citation>
    <scope>NUCLEOTIDE SEQUENCE [LARGE SCALE GENOMIC DNA]</scope>
    <source>
        <strain evidence="9">UTEX 1602</strain>
    </source>
</reference>
<dbReference type="GO" id="GO:0004674">
    <property type="term" value="F:protein serine/threonine kinase activity"/>
    <property type="evidence" value="ECO:0007669"/>
    <property type="project" value="UniProtKB-KW"/>
</dbReference>
<evidence type="ECO:0000256" key="6">
    <source>
        <dbReference type="RuleBase" id="RU000304"/>
    </source>
</evidence>
<dbReference type="Pfam" id="PF00069">
    <property type="entry name" value="Pkinase"/>
    <property type="match status" value="1"/>
</dbReference>
<keyword evidence="3" id="KW-0418">Kinase</keyword>
<dbReference type="SMART" id="SM00220">
    <property type="entry name" value="S_TKc"/>
    <property type="match status" value="1"/>
</dbReference>